<keyword evidence="3" id="KW-0808">Transferase</keyword>
<feature type="compositionally biased region" description="Basic residues" evidence="2">
    <location>
        <begin position="796"/>
        <end position="805"/>
    </location>
</feature>
<protein>
    <submittedName>
        <fullName evidence="3">Reverse transcriptase domain-containing protein</fullName>
    </submittedName>
</protein>
<dbReference type="InterPro" id="IPR036397">
    <property type="entry name" value="RNaseH_sf"/>
</dbReference>
<keyword evidence="3" id="KW-0695">RNA-directed DNA polymerase</keyword>
<evidence type="ECO:0000313" key="3">
    <source>
        <dbReference type="EMBL" id="GEU89007.1"/>
    </source>
</evidence>
<organism evidence="3">
    <name type="scientific">Tanacetum cinerariifolium</name>
    <name type="common">Dalmatian daisy</name>
    <name type="synonym">Chrysanthemum cinerariifolium</name>
    <dbReference type="NCBI Taxonomy" id="118510"/>
    <lineage>
        <taxon>Eukaryota</taxon>
        <taxon>Viridiplantae</taxon>
        <taxon>Streptophyta</taxon>
        <taxon>Embryophyta</taxon>
        <taxon>Tracheophyta</taxon>
        <taxon>Spermatophyta</taxon>
        <taxon>Magnoliopsida</taxon>
        <taxon>eudicotyledons</taxon>
        <taxon>Gunneridae</taxon>
        <taxon>Pentapetalae</taxon>
        <taxon>asterids</taxon>
        <taxon>campanulids</taxon>
        <taxon>Asterales</taxon>
        <taxon>Asteraceae</taxon>
        <taxon>Asteroideae</taxon>
        <taxon>Anthemideae</taxon>
        <taxon>Anthemidinae</taxon>
        <taxon>Tanacetum</taxon>
    </lineage>
</organism>
<sequence>MGDEHLDTIPATESDEFIKSCVETLIPNLSESKGKNGCDVPACFTTFSNILFDAEYESDFSDYQSCSDEDFLEEIFLNPLFEEEIISTKIDPHHFDAESDLIESLLNRDSSIISSSSKIDSLLDEFTDELTLLKSIPPGIDGTDCHPENEIRFTERLLYDNSSPHSPKEFVYENSDADIESFSPSPIPNKDSDSFMEEIDLFLTLDGPMSPGIKEDDDDSKRDILILEELPSNYSLSLSINESFHFDIPAFSHPPVPMPRLMITLASNQEKSPDILSHRGLEIYQKGLRSVSNRGLKRILERAIGENRASWSDKLDDALWGFRIAYKTPIGCTPYKLVYGKACHLPIELEHKAYWALKQANFDLTVADDHQKDCLDCEVSRALSFCLSFTRASHPQLHFGNPKLCNAFKKMMHEKFQMSSMGELTFFLDVKNASTLMETQKPLLKGEDGEEVDVHMYRLMIGSLMYLTSLRLDIMFAATIKAKTINGEVQLQALVDGKKVIITESTIRRDLQLEDVEGVDYLPNAVIFKQLTLMGKPRRKVTEVPRPSDPLEHVADEAVNEEMDDILERVATTTTSSDAEQDRVNTPRSGEDSLKLNELMELCTKLQQRALDLETTKTTQALEIDSLKMRVKKLERRKRSRTPGLKRLYKVRLSTRVESFEDEHLGEEDASKLGRIADIDANKDIYLVNVHNDEQMFDANPDLHGEEVFVVKQDKNVVEKEVDAAQVQAKAKGIVFHEPKESTTIAAAIPKPKSQDKDYQLAERLQAEEQQELNDKEKANLFMQFLEKMRKFFAAKRAKEKRNRPPTRSDENSFAYDLTPNFVNDSPNVFNPPPQRSMDSYEFCGNDAHFSHDCPPQDAFGNKQYKPEDVQELIRRLFNDVQNIHEELAKYINNPSWNRLAFHNYDYDDEEDYTIVITPVLLTQELVDYLIMEDEHLDTISAIKSDEVIKSTVKDLVQFPSESEGIPDDMCDVPFCDNSLPLDISKDQFEEFFDSNDDSTSIDSTSIDDDYFSIDDIDYVEASPLDSKLVSLEEVEDDILREKLSKINLLIAKIESLNDNPTFDRVFKTPSLFSIPIEDSDTFSEKSDTTPSYSDNSLPEFETFSDHAEETSSGSTTTHDDNSLPKYDSFLFEIEPDQGELTSVVIEDIFGEPRVHVPNVLPTHSTLMLDLDFIPFDKNSGSTTIHADISL</sequence>
<dbReference type="EMBL" id="BKCJ010009868">
    <property type="protein sequence ID" value="GEU89007.1"/>
    <property type="molecule type" value="Genomic_DNA"/>
</dbReference>
<evidence type="ECO:0000256" key="2">
    <source>
        <dbReference type="SAM" id="MobiDB-lite"/>
    </source>
</evidence>
<feature type="region of interest" description="Disordered" evidence="2">
    <location>
        <begin position="571"/>
        <end position="591"/>
    </location>
</feature>
<accession>A0A6L2NTQ7</accession>
<reference evidence="3" key="1">
    <citation type="journal article" date="2019" name="Sci. Rep.">
        <title>Draft genome of Tanacetum cinerariifolium, the natural source of mosquito coil.</title>
        <authorList>
            <person name="Yamashiro T."/>
            <person name="Shiraishi A."/>
            <person name="Satake H."/>
            <person name="Nakayama K."/>
        </authorList>
    </citation>
    <scope>NUCLEOTIDE SEQUENCE</scope>
</reference>
<proteinExistence type="predicted"/>
<comment type="caution">
    <text evidence="3">The sequence shown here is derived from an EMBL/GenBank/DDBJ whole genome shotgun (WGS) entry which is preliminary data.</text>
</comment>
<dbReference type="SUPFAM" id="SSF90250">
    <property type="entry name" value="Troponin coil-coiled subunits"/>
    <property type="match status" value="1"/>
</dbReference>
<feature type="compositionally biased region" description="Basic and acidic residues" evidence="2">
    <location>
        <begin position="580"/>
        <end position="591"/>
    </location>
</feature>
<evidence type="ECO:0000256" key="1">
    <source>
        <dbReference type="SAM" id="Coils"/>
    </source>
</evidence>
<keyword evidence="1" id="KW-0175">Coiled coil</keyword>
<dbReference type="Gene3D" id="3.30.420.10">
    <property type="entry name" value="Ribonuclease H-like superfamily/Ribonuclease H"/>
    <property type="match status" value="1"/>
</dbReference>
<keyword evidence="3" id="KW-0548">Nucleotidyltransferase</keyword>
<feature type="region of interest" description="Disordered" evidence="2">
    <location>
        <begin position="796"/>
        <end position="817"/>
    </location>
</feature>
<name>A0A6L2NTQ7_TANCI</name>
<dbReference type="InterPro" id="IPR038077">
    <property type="entry name" value="Troponin_sf"/>
</dbReference>
<feature type="coiled-coil region" evidence="1">
    <location>
        <begin position="596"/>
        <end position="637"/>
    </location>
</feature>
<dbReference type="GO" id="GO:0003964">
    <property type="term" value="F:RNA-directed DNA polymerase activity"/>
    <property type="evidence" value="ECO:0007669"/>
    <property type="project" value="UniProtKB-KW"/>
</dbReference>
<gene>
    <name evidence="3" type="ORF">Tci_060985</name>
</gene>
<feature type="region of interest" description="Disordered" evidence="2">
    <location>
        <begin position="1081"/>
        <end position="1100"/>
    </location>
</feature>
<dbReference type="GO" id="GO:0003676">
    <property type="term" value="F:nucleic acid binding"/>
    <property type="evidence" value="ECO:0007669"/>
    <property type="project" value="InterPro"/>
</dbReference>
<dbReference type="AlphaFoldDB" id="A0A6L2NTQ7"/>